<evidence type="ECO:0000313" key="2">
    <source>
        <dbReference type="Proteomes" id="UP000627292"/>
    </source>
</evidence>
<name>A0A917ITT7_9BACT</name>
<dbReference type="Proteomes" id="UP000627292">
    <property type="component" value="Unassembled WGS sequence"/>
</dbReference>
<keyword evidence="2" id="KW-1185">Reference proteome</keyword>
<dbReference type="AlphaFoldDB" id="A0A917ITT7"/>
<evidence type="ECO:0000313" key="1">
    <source>
        <dbReference type="EMBL" id="GGH63583.1"/>
    </source>
</evidence>
<reference evidence="1" key="2">
    <citation type="submission" date="2020-09" db="EMBL/GenBank/DDBJ databases">
        <authorList>
            <person name="Sun Q."/>
            <person name="Zhou Y."/>
        </authorList>
    </citation>
    <scope>NUCLEOTIDE SEQUENCE</scope>
    <source>
        <strain evidence="1">CGMCC 1.15290</strain>
    </source>
</reference>
<protein>
    <submittedName>
        <fullName evidence="1">Uncharacterized protein</fullName>
    </submittedName>
</protein>
<dbReference type="RefSeq" id="WP_188951377.1">
    <property type="nucleotide sequence ID" value="NZ_BMIB01000002.1"/>
</dbReference>
<accession>A0A917ITT7</accession>
<sequence length="77" mass="8794">MKPFTCLLIYNTRKYTFYAIRHLVLPVLIVSMVASACTSEISEEEMAAKTVNIQGRYSEKELSSIKEVAEAELSKYR</sequence>
<dbReference type="EMBL" id="BMIB01000002">
    <property type="protein sequence ID" value="GGH63583.1"/>
    <property type="molecule type" value="Genomic_DNA"/>
</dbReference>
<reference evidence="1" key="1">
    <citation type="journal article" date="2014" name="Int. J. Syst. Evol. Microbiol.">
        <title>Complete genome sequence of Corynebacterium casei LMG S-19264T (=DSM 44701T), isolated from a smear-ripened cheese.</title>
        <authorList>
            <consortium name="US DOE Joint Genome Institute (JGI-PGF)"/>
            <person name="Walter F."/>
            <person name="Albersmeier A."/>
            <person name="Kalinowski J."/>
            <person name="Ruckert C."/>
        </authorList>
    </citation>
    <scope>NUCLEOTIDE SEQUENCE</scope>
    <source>
        <strain evidence="1">CGMCC 1.15290</strain>
    </source>
</reference>
<proteinExistence type="predicted"/>
<organism evidence="1 2">
    <name type="scientific">Filimonas zeae</name>
    <dbReference type="NCBI Taxonomy" id="1737353"/>
    <lineage>
        <taxon>Bacteria</taxon>
        <taxon>Pseudomonadati</taxon>
        <taxon>Bacteroidota</taxon>
        <taxon>Chitinophagia</taxon>
        <taxon>Chitinophagales</taxon>
        <taxon>Chitinophagaceae</taxon>
        <taxon>Filimonas</taxon>
    </lineage>
</organism>
<gene>
    <name evidence="1" type="ORF">GCM10011379_14650</name>
</gene>
<comment type="caution">
    <text evidence="1">The sequence shown here is derived from an EMBL/GenBank/DDBJ whole genome shotgun (WGS) entry which is preliminary data.</text>
</comment>